<keyword evidence="3" id="KW-1185">Reference proteome</keyword>
<reference evidence="2 3" key="1">
    <citation type="journal article" date="2018" name="Appl. Microbiol. Biotechnol.">
        <title>Co-cultivation of the strictly anaerobic methanogen Methanosarcina barkeri with aerobic methanotrophs in an oxygen-limited membrane bioreactor.</title>
        <authorList>
            <person name="In 't Zandt M.H."/>
            <person name="van den Bosch T.J.M."/>
            <person name="Rijkers R."/>
            <person name="van Kessel M.A.H.J."/>
            <person name="Jetten M.S.M."/>
            <person name="Welte C.U."/>
        </authorList>
    </citation>
    <scope>NUCLEOTIDE SEQUENCE [LARGE SCALE GENOMIC DNA]</scope>
    <source>
        <strain evidence="2 3">DSM 17706</strain>
    </source>
</reference>
<name>A0A2U1SMV2_METSR</name>
<organism evidence="2 3">
    <name type="scientific">Methylosinus sporium</name>
    <dbReference type="NCBI Taxonomy" id="428"/>
    <lineage>
        <taxon>Bacteria</taxon>
        <taxon>Pseudomonadati</taxon>
        <taxon>Pseudomonadota</taxon>
        <taxon>Alphaproteobacteria</taxon>
        <taxon>Hyphomicrobiales</taxon>
        <taxon>Methylocystaceae</taxon>
        <taxon>Methylosinus</taxon>
    </lineage>
</organism>
<keyword evidence="1" id="KW-0472">Membrane</keyword>
<proteinExistence type="predicted"/>
<evidence type="ECO:0000256" key="1">
    <source>
        <dbReference type="SAM" id="Phobius"/>
    </source>
</evidence>
<evidence type="ECO:0000313" key="3">
    <source>
        <dbReference type="Proteomes" id="UP000245137"/>
    </source>
</evidence>
<evidence type="ECO:0000313" key="2">
    <source>
        <dbReference type="EMBL" id="PWB92939.1"/>
    </source>
</evidence>
<gene>
    <name evidence="2" type="ORF">C5689_15645</name>
</gene>
<dbReference type="RefSeq" id="WP_108918188.1">
    <property type="nucleotide sequence ID" value="NZ_BGJY01000024.1"/>
</dbReference>
<protein>
    <submittedName>
        <fullName evidence="2">Pilus assembly protein</fullName>
    </submittedName>
</protein>
<dbReference type="EMBL" id="PUIV01000032">
    <property type="protein sequence ID" value="PWB92939.1"/>
    <property type="molecule type" value="Genomic_DNA"/>
</dbReference>
<sequence>MHCLSRFFSRAGRRARDGARTLRRDEGGMIAVEFALLIPIAVLILVAEFTLGEAIGISRKVAITGRTLTDLVARRAVVSSADLTTILNASTQIIAPFPSANLKIVLAQLSTDDKGKTTTVEWNEPFNTTGLVNKSTFVLPAGMAQAGTWLIYAEVRYDYTPPFGAKLIPAVPIRYTFYINPRITSSVQRVN</sequence>
<dbReference type="OrthoDB" id="7189296at2"/>
<feature type="transmembrane region" description="Helical" evidence="1">
    <location>
        <begin position="30"/>
        <end position="51"/>
    </location>
</feature>
<keyword evidence="1" id="KW-0812">Transmembrane</keyword>
<dbReference type="AlphaFoldDB" id="A0A2U1SMV2"/>
<accession>A0A2U1SMV2</accession>
<comment type="caution">
    <text evidence="2">The sequence shown here is derived from an EMBL/GenBank/DDBJ whole genome shotgun (WGS) entry which is preliminary data.</text>
</comment>
<dbReference type="Proteomes" id="UP000245137">
    <property type="component" value="Unassembled WGS sequence"/>
</dbReference>
<keyword evidence="1" id="KW-1133">Transmembrane helix</keyword>